<accession>A0A075HIN0</accession>
<dbReference type="InterPro" id="IPR036224">
    <property type="entry name" value="GINS_bundle-like_dom_sf"/>
</dbReference>
<dbReference type="CDD" id="cd11714">
    <property type="entry name" value="GINS_A_archaea"/>
    <property type="match status" value="1"/>
</dbReference>
<dbReference type="Gene3D" id="1.20.58.2050">
    <property type="match status" value="1"/>
</dbReference>
<reference evidence="2" key="1">
    <citation type="journal article" date="2014" name="Genome Biol. Evol.">
        <title>Pangenome evidence for extensive interdomain horizontal transfer affecting lineage core and shell genes in uncultured planktonic thaumarchaeota and euryarchaeota.</title>
        <authorList>
            <person name="Deschamps P."/>
            <person name="Zivanovic Y."/>
            <person name="Moreira D."/>
            <person name="Rodriguez-Valera F."/>
            <person name="Lopez-Garcia P."/>
        </authorList>
    </citation>
    <scope>NUCLEOTIDE SEQUENCE</scope>
</reference>
<dbReference type="EMBL" id="KF901050">
    <property type="protein sequence ID" value="AIF16266.1"/>
    <property type="molecule type" value="Genomic_DNA"/>
</dbReference>
<sequence length="177" mass="20501">MEISELIHMHSIGNSLKDVKVEFKKELKLDVSDLSIEGKQGEILNIPEWAANVLESEKYVEIQDVDMLVELKQAVEKEKMLGQFDLSTLQVQHQADPYFYIKMKSYMNGLPEKDYDKVESMLNTLLRTRQTKIIRLADTSKLTADISQKLSIEEREFYNNLHDNSSKFSKTIIGNKK</sequence>
<evidence type="ECO:0000313" key="2">
    <source>
        <dbReference type="EMBL" id="AIF16266.1"/>
    </source>
</evidence>
<dbReference type="InterPro" id="IPR038437">
    <property type="entry name" value="GINS_Psf3_sf"/>
</dbReference>
<organism evidence="2">
    <name type="scientific">uncultured marine thaumarchaeote KM3_73_E01</name>
    <dbReference type="NCBI Taxonomy" id="1456266"/>
    <lineage>
        <taxon>Archaea</taxon>
        <taxon>Nitrososphaerota</taxon>
        <taxon>environmental samples</taxon>
    </lineage>
</organism>
<protein>
    <recommendedName>
        <fullName evidence="1">GINS subunit domain-containing protein</fullName>
    </recommendedName>
</protein>
<name>A0A075HIN0_9ARCH</name>
<evidence type="ECO:0000259" key="1">
    <source>
        <dbReference type="Pfam" id="PF05916"/>
    </source>
</evidence>
<dbReference type="SUPFAM" id="SSF158573">
    <property type="entry name" value="GINS helical bundle-like"/>
    <property type="match status" value="1"/>
</dbReference>
<dbReference type="InterPro" id="IPR021151">
    <property type="entry name" value="GINS_A"/>
</dbReference>
<feature type="domain" description="GINS subunit" evidence="1">
    <location>
        <begin position="89"/>
        <end position="172"/>
    </location>
</feature>
<dbReference type="AlphaFoldDB" id="A0A075HIN0"/>
<dbReference type="Pfam" id="PF05916">
    <property type="entry name" value="Sld5"/>
    <property type="match status" value="1"/>
</dbReference>
<proteinExistence type="predicted"/>